<evidence type="ECO:0000256" key="2">
    <source>
        <dbReference type="ARBA" id="ARBA00012438"/>
    </source>
</evidence>
<dbReference type="EMBL" id="JBCGDP010000002">
    <property type="protein sequence ID" value="MEM0575391.1"/>
    <property type="molecule type" value="Genomic_DNA"/>
</dbReference>
<dbReference type="InterPro" id="IPR019734">
    <property type="entry name" value="TPR_rpt"/>
</dbReference>
<comment type="catalytic activity">
    <reaction evidence="1">
        <text>ATP + protein L-histidine = ADP + protein N-phospho-L-histidine.</text>
        <dbReference type="EC" id="2.7.13.3"/>
    </reaction>
</comment>
<dbReference type="InterPro" id="IPR004358">
    <property type="entry name" value="Sig_transdc_His_kin-like_C"/>
</dbReference>
<evidence type="ECO:0000256" key="6">
    <source>
        <dbReference type="SAM" id="Phobius"/>
    </source>
</evidence>
<sequence length="583" mass="67855">MKELSKVVFLFVFLSHWLFVFSQRSSTTIIFEQEIKNRSGHYMKEPNFKKAEVFFLEQNWDSTLVYTMKQLSQSSQNQEIKNYCHLFRGYSFIGKKIFSEGLKELNKITKGFAFYYTTKSKLGEIALEQKEFQKAISYFKEIELVADSKLLGIKKSRIKHNLGICYLHLNTFDRAEFYLLESIKLQELQKDSLNLIGSYGDVANLYYLQFKDNLAIPYFEKAYKISKKIKNFDLKRRTALNMAVVEKNRNNFAKALAYREEYDQWKDSLNNQNKVWEIAQTEKKFAVKQKQNEVNLLKTENRVQKTQQVGLLVFVSLVSILFLMSIYFYRQKTRQNLVISKQKETLDELNATKDKLFSIVSHDLRSSVHAMKTSNAKLLEKVATKDLEEIDAILHQNSGIANSTYNLLDNLLHWALLQTKQAYFEITSLRLFFIVEQVAYNYQPLMGEKNILFENTISKKDFVLADQESLKLLLRNFFDNAIKFSNENGFIKMYTQNNSETYCDLIIEDNGIGMSDETIASILKDTTILSKKENEKMIGTGLGLQLCKSMIKKNKGKLDIKSELGKGTKFIVSLLKTPPYEQN</sequence>
<dbReference type="InterPro" id="IPR011990">
    <property type="entry name" value="TPR-like_helical_dom_sf"/>
</dbReference>
<organism evidence="8 9">
    <name type="scientific">Flavobacterium polysaccharolyticum</name>
    <dbReference type="NCBI Taxonomy" id="3133148"/>
    <lineage>
        <taxon>Bacteria</taxon>
        <taxon>Pseudomonadati</taxon>
        <taxon>Bacteroidota</taxon>
        <taxon>Flavobacteriia</taxon>
        <taxon>Flavobacteriales</taxon>
        <taxon>Flavobacteriaceae</taxon>
        <taxon>Flavobacterium</taxon>
    </lineage>
</organism>
<evidence type="ECO:0000259" key="7">
    <source>
        <dbReference type="PROSITE" id="PS50109"/>
    </source>
</evidence>
<feature type="domain" description="Histidine kinase" evidence="7">
    <location>
        <begin position="359"/>
        <end position="578"/>
    </location>
</feature>
<reference evidence="8 9" key="1">
    <citation type="submission" date="2024-03" db="EMBL/GenBank/DDBJ databases">
        <title>Two novel species of the genus Flavobacterium exhibiting potentially degradation of complex polysaccharides.</title>
        <authorList>
            <person name="Lian X."/>
        </authorList>
    </citation>
    <scope>NUCLEOTIDE SEQUENCE [LARGE SCALE GENOMIC DNA]</scope>
    <source>
        <strain evidence="8 9">N6</strain>
    </source>
</reference>
<keyword evidence="5" id="KW-0902">Two-component regulatory system</keyword>
<keyword evidence="3" id="KW-0808">Transferase</keyword>
<keyword evidence="6" id="KW-0472">Membrane</keyword>
<dbReference type="Pfam" id="PF02518">
    <property type="entry name" value="HATPase_c"/>
    <property type="match status" value="1"/>
</dbReference>
<dbReference type="GO" id="GO:0016301">
    <property type="term" value="F:kinase activity"/>
    <property type="evidence" value="ECO:0007669"/>
    <property type="project" value="UniProtKB-KW"/>
</dbReference>
<evidence type="ECO:0000313" key="8">
    <source>
        <dbReference type="EMBL" id="MEM0575391.1"/>
    </source>
</evidence>
<dbReference type="Gene3D" id="1.10.287.130">
    <property type="match status" value="1"/>
</dbReference>
<keyword evidence="4 8" id="KW-0418">Kinase</keyword>
<dbReference type="SMART" id="SM00387">
    <property type="entry name" value="HATPase_c"/>
    <property type="match status" value="1"/>
</dbReference>
<evidence type="ECO:0000256" key="5">
    <source>
        <dbReference type="ARBA" id="ARBA00023012"/>
    </source>
</evidence>
<dbReference type="SUPFAM" id="SSF47384">
    <property type="entry name" value="Homodimeric domain of signal transducing histidine kinase"/>
    <property type="match status" value="1"/>
</dbReference>
<dbReference type="Pfam" id="PF13181">
    <property type="entry name" value="TPR_8"/>
    <property type="match status" value="1"/>
</dbReference>
<proteinExistence type="predicted"/>
<dbReference type="InterPro" id="IPR036097">
    <property type="entry name" value="HisK_dim/P_sf"/>
</dbReference>
<dbReference type="SMART" id="SM00028">
    <property type="entry name" value="TPR"/>
    <property type="match status" value="3"/>
</dbReference>
<protein>
    <recommendedName>
        <fullName evidence="2">histidine kinase</fullName>
        <ecNumber evidence="2">2.7.13.3</ecNumber>
    </recommendedName>
</protein>
<dbReference type="PANTHER" id="PTHR43711">
    <property type="entry name" value="TWO-COMPONENT HISTIDINE KINASE"/>
    <property type="match status" value="1"/>
</dbReference>
<dbReference type="PRINTS" id="PR00344">
    <property type="entry name" value="BCTRLSENSOR"/>
</dbReference>
<keyword evidence="6" id="KW-0812">Transmembrane</keyword>
<dbReference type="EC" id="2.7.13.3" evidence="2"/>
<dbReference type="PROSITE" id="PS50109">
    <property type="entry name" value="HIS_KIN"/>
    <property type="match status" value="1"/>
</dbReference>
<dbReference type="Gene3D" id="1.25.40.10">
    <property type="entry name" value="Tetratricopeptide repeat domain"/>
    <property type="match status" value="1"/>
</dbReference>
<evidence type="ECO:0000256" key="1">
    <source>
        <dbReference type="ARBA" id="ARBA00000085"/>
    </source>
</evidence>
<keyword evidence="9" id="KW-1185">Reference proteome</keyword>
<evidence type="ECO:0000313" key="9">
    <source>
        <dbReference type="Proteomes" id="UP001468798"/>
    </source>
</evidence>
<dbReference type="Gene3D" id="3.30.565.10">
    <property type="entry name" value="Histidine kinase-like ATPase, C-terminal domain"/>
    <property type="match status" value="1"/>
</dbReference>
<dbReference type="RefSeq" id="WP_342690491.1">
    <property type="nucleotide sequence ID" value="NZ_JBCGDP010000002.1"/>
</dbReference>
<dbReference type="InterPro" id="IPR005467">
    <property type="entry name" value="His_kinase_dom"/>
</dbReference>
<accession>A0ABU9NLZ1</accession>
<dbReference type="InterPro" id="IPR003594">
    <property type="entry name" value="HATPase_dom"/>
</dbReference>
<dbReference type="InterPro" id="IPR050736">
    <property type="entry name" value="Sensor_HK_Regulatory"/>
</dbReference>
<dbReference type="InterPro" id="IPR036890">
    <property type="entry name" value="HATPase_C_sf"/>
</dbReference>
<dbReference type="Proteomes" id="UP001468798">
    <property type="component" value="Unassembled WGS sequence"/>
</dbReference>
<gene>
    <name evidence="8" type="ORF">WFZ86_02685</name>
</gene>
<keyword evidence="6" id="KW-1133">Transmembrane helix</keyword>
<dbReference type="SUPFAM" id="SSF55874">
    <property type="entry name" value="ATPase domain of HSP90 chaperone/DNA topoisomerase II/histidine kinase"/>
    <property type="match status" value="1"/>
</dbReference>
<evidence type="ECO:0000256" key="4">
    <source>
        <dbReference type="ARBA" id="ARBA00022777"/>
    </source>
</evidence>
<feature type="transmembrane region" description="Helical" evidence="6">
    <location>
        <begin position="309"/>
        <end position="329"/>
    </location>
</feature>
<name>A0ABU9NLZ1_9FLAO</name>
<evidence type="ECO:0000256" key="3">
    <source>
        <dbReference type="ARBA" id="ARBA00022679"/>
    </source>
</evidence>
<dbReference type="SUPFAM" id="SSF48452">
    <property type="entry name" value="TPR-like"/>
    <property type="match status" value="2"/>
</dbReference>
<comment type="caution">
    <text evidence="8">The sequence shown here is derived from an EMBL/GenBank/DDBJ whole genome shotgun (WGS) entry which is preliminary data.</text>
</comment>
<dbReference type="PANTHER" id="PTHR43711:SF28">
    <property type="entry name" value="SENSOR HISTIDINE KINASE YXDK"/>
    <property type="match status" value="1"/>
</dbReference>